<dbReference type="PANTHER" id="PTHR44227:SF3">
    <property type="entry name" value="PROTEIN O-MANNOSYL-TRANSFERASE TMTC4"/>
    <property type="match status" value="1"/>
</dbReference>
<sequence>TFFYLLTVYFFVATLAPSRTVKYRLSLALLTILGTYLALASKLIAITLPVIILFWILVHYVPEYFPSCARYFRITNMLWFFVCGGVVLVIIAYLSNLLYMPKDQGFELYGRVPYLLVQFKVIIFYYLTKFVFPFNLNVDSGFPFTDFATDLGISFSIFIVVSIIISVLKMGNIWIKLGIIWFFLSISPTSSIVPLNDLAVEHRMYLPMSLGLCLVTGWMLSCLKKNIQIFSLILILLSFSVLTTQRNKVWINEITLWSDSIIKNPNSPRVHNNLGKAYYEAGQLRKARFHLETSVSSIPRYVKSQFNLDNLKNIIEEKRIDSEKFQK</sequence>
<accession>A0A382QY64</accession>
<evidence type="ECO:0000256" key="1">
    <source>
        <dbReference type="ARBA" id="ARBA00022737"/>
    </source>
</evidence>
<reference evidence="4" key="1">
    <citation type="submission" date="2018-05" db="EMBL/GenBank/DDBJ databases">
        <authorList>
            <person name="Lanie J.A."/>
            <person name="Ng W.-L."/>
            <person name="Kazmierczak K.M."/>
            <person name="Andrzejewski T.M."/>
            <person name="Davidsen T.M."/>
            <person name="Wayne K.J."/>
            <person name="Tettelin H."/>
            <person name="Glass J.I."/>
            <person name="Rusch D."/>
            <person name="Podicherti R."/>
            <person name="Tsui H.-C.T."/>
            <person name="Winkler M.E."/>
        </authorList>
    </citation>
    <scope>NUCLEOTIDE SEQUENCE</scope>
</reference>
<organism evidence="4">
    <name type="scientific">marine metagenome</name>
    <dbReference type="NCBI Taxonomy" id="408172"/>
    <lineage>
        <taxon>unclassified sequences</taxon>
        <taxon>metagenomes</taxon>
        <taxon>ecological metagenomes</taxon>
    </lineage>
</organism>
<evidence type="ECO:0000256" key="3">
    <source>
        <dbReference type="SAM" id="Phobius"/>
    </source>
</evidence>
<keyword evidence="3" id="KW-0812">Transmembrane</keyword>
<dbReference type="Gene3D" id="1.25.40.10">
    <property type="entry name" value="Tetratricopeptide repeat domain"/>
    <property type="match status" value="1"/>
</dbReference>
<gene>
    <name evidence="4" type="ORF">METZ01_LOCUS342781</name>
</gene>
<dbReference type="SUPFAM" id="SSF48452">
    <property type="entry name" value="TPR-like"/>
    <property type="match status" value="1"/>
</dbReference>
<dbReference type="AlphaFoldDB" id="A0A382QY64"/>
<feature type="non-terminal residue" evidence="4">
    <location>
        <position position="327"/>
    </location>
</feature>
<evidence type="ECO:0000313" key="4">
    <source>
        <dbReference type="EMBL" id="SVC89927.1"/>
    </source>
</evidence>
<feature type="transmembrane region" description="Helical" evidence="3">
    <location>
        <begin position="36"/>
        <end position="58"/>
    </location>
</feature>
<protein>
    <recommendedName>
        <fullName evidence="5">Glycosyltransferase RgtA/B/C/D-like domain-containing protein</fullName>
    </recommendedName>
</protein>
<evidence type="ECO:0000256" key="2">
    <source>
        <dbReference type="ARBA" id="ARBA00022803"/>
    </source>
</evidence>
<dbReference type="InterPro" id="IPR052346">
    <property type="entry name" value="O-mannosyl-transferase_TMTC"/>
</dbReference>
<feature type="transmembrane region" description="Helical" evidence="3">
    <location>
        <begin position="144"/>
        <end position="167"/>
    </location>
</feature>
<keyword evidence="3" id="KW-0472">Membrane</keyword>
<dbReference type="EMBL" id="UINC01117479">
    <property type="protein sequence ID" value="SVC89927.1"/>
    <property type="molecule type" value="Genomic_DNA"/>
</dbReference>
<keyword evidence="2" id="KW-0802">TPR repeat</keyword>
<keyword evidence="1" id="KW-0677">Repeat</keyword>
<feature type="non-terminal residue" evidence="4">
    <location>
        <position position="1"/>
    </location>
</feature>
<keyword evidence="3" id="KW-1133">Transmembrane helix</keyword>
<feature type="transmembrane region" description="Helical" evidence="3">
    <location>
        <begin position="227"/>
        <end position="244"/>
    </location>
</feature>
<dbReference type="InterPro" id="IPR011990">
    <property type="entry name" value="TPR-like_helical_dom_sf"/>
</dbReference>
<feature type="transmembrane region" description="Helical" evidence="3">
    <location>
        <begin position="78"/>
        <end position="100"/>
    </location>
</feature>
<feature type="transmembrane region" description="Helical" evidence="3">
    <location>
        <begin position="173"/>
        <end position="193"/>
    </location>
</feature>
<proteinExistence type="predicted"/>
<evidence type="ECO:0008006" key="5">
    <source>
        <dbReference type="Google" id="ProtNLM"/>
    </source>
</evidence>
<name>A0A382QY64_9ZZZZ</name>
<dbReference type="PANTHER" id="PTHR44227">
    <property type="match status" value="1"/>
</dbReference>